<protein>
    <recommendedName>
        <fullName evidence="3">F-box domain-containing protein</fullName>
    </recommendedName>
</protein>
<accession>A0A0D0C5U8</accession>
<evidence type="ECO:0000313" key="2">
    <source>
        <dbReference type="Proteomes" id="UP000053593"/>
    </source>
</evidence>
<proteinExistence type="predicted"/>
<gene>
    <name evidence="1" type="ORF">GYMLUDRAFT_119253</name>
</gene>
<evidence type="ECO:0008006" key="3">
    <source>
        <dbReference type="Google" id="ProtNLM"/>
    </source>
</evidence>
<dbReference type="AlphaFoldDB" id="A0A0D0C5U8"/>
<feature type="non-terminal residue" evidence="1">
    <location>
        <position position="87"/>
    </location>
</feature>
<feature type="non-terminal residue" evidence="1">
    <location>
        <position position="1"/>
    </location>
</feature>
<evidence type="ECO:0000313" key="1">
    <source>
        <dbReference type="EMBL" id="KIK63481.1"/>
    </source>
</evidence>
<name>A0A0D0C5U8_9AGAR</name>
<dbReference type="EMBL" id="KN834764">
    <property type="protein sequence ID" value="KIK63481.1"/>
    <property type="molecule type" value="Genomic_DNA"/>
</dbReference>
<sequence>YLEPGDLLRLARTSKDLRGILMSKSSEDIWRTARGNVKGLPPRPEDLNEPQYARLLEDAYCYTCQHKGRCDNVLWKFRARVCKSCVE</sequence>
<dbReference type="HOGENOM" id="CLU_180244_0_0_1"/>
<organism evidence="1 2">
    <name type="scientific">Collybiopsis luxurians FD-317 M1</name>
    <dbReference type="NCBI Taxonomy" id="944289"/>
    <lineage>
        <taxon>Eukaryota</taxon>
        <taxon>Fungi</taxon>
        <taxon>Dikarya</taxon>
        <taxon>Basidiomycota</taxon>
        <taxon>Agaricomycotina</taxon>
        <taxon>Agaricomycetes</taxon>
        <taxon>Agaricomycetidae</taxon>
        <taxon>Agaricales</taxon>
        <taxon>Marasmiineae</taxon>
        <taxon>Omphalotaceae</taxon>
        <taxon>Collybiopsis</taxon>
        <taxon>Collybiopsis luxurians</taxon>
    </lineage>
</organism>
<reference evidence="1 2" key="1">
    <citation type="submission" date="2014-04" db="EMBL/GenBank/DDBJ databases">
        <title>Evolutionary Origins and Diversification of the Mycorrhizal Mutualists.</title>
        <authorList>
            <consortium name="DOE Joint Genome Institute"/>
            <consortium name="Mycorrhizal Genomics Consortium"/>
            <person name="Kohler A."/>
            <person name="Kuo A."/>
            <person name="Nagy L.G."/>
            <person name="Floudas D."/>
            <person name="Copeland A."/>
            <person name="Barry K.W."/>
            <person name="Cichocki N."/>
            <person name="Veneault-Fourrey C."/>
            <person name="LaButti K."/>
            <person name="Lindquist E.A."/>
            <person name="Lipzen A."/>
            <person name="Lundell T."/>
            <person name="Morin E."/>
            <person name="Murat C."/>
            <person name="Riley R."/>
            <person name="Ohm R."/>
            <person name="Sun H."/>
            <person name="Tunlid A."/>
            <person name="Henrissat B."/>
            <person name="Grigoriev I.V."/>
            <person name="Hibbett D.S."/>
            <person name="Martin F."/>
        </authorList>
    </citation>
    <scope>NUCLEOTIDE SEQUENCE [LARGE SCALE GENOMIC DNA]</scope>
    <source>
        <strain evidence="1 2">FD-317 M1</strain>
    </source>
</reference>
<dbReference type="OrthoDB" id="2322499at2759"/>
<keyword evidence="2" id="KW-1185">Reference proteome</keyword>
<dbReference type="Proteomes" id="UP000053593">
    <property type="component" value="Unassembled WGS sequence"/>
</dbReference>